<reference evidence="2 3" key="1">
    <citation type="submission" date="2017-03" db="EMBL/GenBank/DDBJ databases">
        <title>Genomes of endolithic fungi from Antarctica.</title>
        <authorList>
            <person name="Coleine C."/>
            <person name="Masonjones S."/>
            <person name="Stajich J.E."/>
        </authorList>
    </citation>
    <scope>NUCLEOTIDE SEQUENCE [LARGE SCALE GENOMIC DNA]</scope>
    <source>
        <strain evidence="2 3">CCFEE 6315</strain>
    </source>
</reference>
<keyword evidence="1" id="KW-0175">Coiled coil</keyword>
<dbReference type="OrthoDB" id="3846868at2759"/>
<proteinExistence type="predicted"/>
<accession>A0A4U0U196</accession>
<name>A0A4U0U196_9PEZI</name>
<gene>
    <name evidence="2" type="ORF">B0A50_03931</name>
</gene>
<dbReference type="AlphaFoldDB" id="A0A4U0U196"/>
<feature type="coiled-coil region" evidence="1">
    <location>
        <begin position="79"/>
        <end position="106"/>
    </location>
</feature>
<dbReference type="EMBL" id="NAJL01000018">
    <property type="protein sequence ID" value="TKA28464.1"/>
    <property type="molecule type" value="Genomic_DNA"/>
</dbReference>
<organism evidence="2 3">
    <name type="scientific">Salinomyces thailandicus</name>
    <dbReference type="NCBI Taxonomy" id="706561"/>
    <lineage>
        <taxon>Eukaryota</taxon>
        <taxon>Fungi</taxon>
        <taxon>Dikarya</taxon>
        <taxon>Ascomycota</taxon>
        <taxon>Pezizomycotina</taxon>
        <taxon>Dothideomycetes</taxon>
        <taxon>Dothideomycetidae</taxon>
        <taxon>Mycosphaerellales</taxon>
        <taxon>Teratosphaeriaceae</taxon>
        <taxon>Salinomyces</taxon>
    </lineage>
</organism>
<protein>
    <submittedName>
        <fullName evidence="2">Uncharacterized protein</fullName>
    </submittedName>
</protein>
<dbReference type="Proteomes" id="UP000308549">
    <property type="component" value="Unassembled WGS sequence"/>
</dbReference>
<evidence type="ECO:0000313" key="2">
    <source>
        <dbReference type="EMBL" id="TKA28464.1"/>
    </source>
</evidence>
<evidence type="ECO:0000256" key="1">
    <source>
        <dbReference type="SAM" id="Coils"/>
    </source>
</evidence>
<sequence length="240" mass="26665">MASNGLAVHLTQLSLADKQTAKVNQSCVQARGASVRAQTTAAKSAEALREAKREARTMRSTSLAEQAATAKYLDKLETSRQAGRTLKTLEQELKMAQAENAAVQHDSDRYLASEDLLPLRCHQRELISGPYAAWLARCDQAFTNYSQITNKHQIAPPPLPEGQNHTLSCKDTPRSRPIEACECAVRSAFRSDRTINLRAERLRWSPENFTDCDEAVRGELVSTAAYVFKVVDAMYQSIPR</sequence>
<evidence type="ECO:0000313" key="3">
    <source>
        <dbReference type="Proteomes" id="UP000308549"/>
    </source>
</evidence>
<keyword evidence="3" id="KW-1185">Reference proteome</keyword>
<comment type="caution">
    <text evidence="2">The sequence shown here is derived from an EMBL/GenBank/DDBJ whole genome shotgun (WGS) entry which is preliminary data.</text>
</comment>